<feature type="domain" description="ATP synthase F1 complex delta/epsilon subunit N-terminal" evidence="11">
    <location>
        <begin position="9"/>
        <end position="86"/>
    </location>
</feature>
<dbReference type="PANTHER" id="PTHR13822:SF10">
    <property type="entry name" value="ATP SYNTHASE EPSILON CHAIN, CHLOROPLASTIC"/>
    <property type="match status" value="1"/>
</dbReference>
<dbReference type="Gene3D" id="2.60.15.10">
    <property type="entry name" value="F0F1 ATP synthase delta/epsilon subunit, N-terminal"/>
    <property type="match status" value="1"/>
</dbReference>
<evidence type="ECO:0000256" key="7">
    <source>
        <dbReference type="ARBA" id="ARBA00023136"/>
    </source>
</evidence>
<dbReference type="STRING" id="1359168.OCHUTO_0397"/>
<evidence type="ECO:0000256" key="5">
    <source>
        <dbReference type="ARBA" id="ARBA00022781"/>
    </source>
</evidence>
<keyword evidence="6 10" id="KW-0406">Ion transport</keyword>
<dbReference type="Pfam" id="PF02823">
    <property type="entry name" value="ATP-synt_DE_N"/>
    <property type="match status" value="1"/>
</dbReference>
<gene>
    <name evidence="10" type="primary">atpC</name>
    <name evidence="12" type="ORF">OCHUTO_0397</name>
</gene>
<organism evidence="12 13">
    <name type="scientific">Orientia chuto str. Dubai</name>
    <dbReference type="NCBI Taxonomy" id="1359168"/>
    <lineage>
        <taxon>Bacteria</taxon>
        <taxon>Pseudomonadati</taxon>
        <taxon>Pseudomonadota</taxon>
        <taxon>Alphaproteobacteria</taxon>
        <taxon>Rickettsiales</taxon>
        <taxon>Rickettsiaceae</taxon>
        <taxon>Rickettsieae</taxon>
        <taxon>Orientia</taxon>
    </lineage>
</organism>
<name>A0A0F3MLM7_9RICK</name>
<comment type="subunit">
    <text evidence="10">F-type ATPases have 2 components, CF(1) - the catalytic core - and CF(0) - the membrane proton channel. CF(1) has five subunits: alpha(3), beta(3), gamma(1), delta(1), epsilon(1). CF(0) has three main subunits: a, b and c.</text>
</comment>
<keyword evidence="8 10" id="KW-0139">CF(1)</keyword>
<dbReference type="PANTHER" id="PTHR13822">
    <property type="entry name" value="ATP SYNTHASE DELTA/EPSILON CHAIN"/>
    <property type="match status" value="1"/>
</dbReference>
<evidence type="ECO:0000256" key="4">
    <source>
        <dbReference type="ARBA" id="ARBA00022448"/>
    </source>
</evidence>
<reference evidence="12 13" key="1">
    <citation type="submission" date="2015-02" db="EMBL/GenBank/DDBJ databases">
        <title>Genome Sequencing of Rickettsiales.</title>
        <authorList>
            <person name="Daugherty S.C."/>
            <person name="Su Q."/>
            <person name="Abolude K."/>
            <person name="Beier-Sexton M."/>
            <person name="Carlyon J.A."/>
            <person name="Carter R."/>
            <person name="Day N.P."/>
            <person name="Dumler S.J."/>
            <person name="Dyachenko V."/>
            <person name="Godinez A."/>
            <person name="Kurtti T.J."/>
            <person name="Lichay M."/>
            <person name="Mullins K.E."/>
            <person name="Ott S."/>
            <person name="Pappas-Brown V."/>
            <person name="Paris D.H."/>
            <person name="Patel P."/>
            <person name="Richards A.L."/>
            <person name="Sadzewicz L."/>
            <person name="Sears K."/>
            <person name="Seidman D."/>
            <person name="Sengamalay N."/>
            <person name="Stenos J."/>
            <person name="Tallon L.J."/>
            <person name="Vincent G."/>
            <person name="Fraser C.M."/>
            <person name="Munderloh U."/>
            <person name="Dunning-Hotopp J.C."/>
        </authorList>
    </citation>
    <scope>NUCLEOTIDE SEQUENCE [LARGE SCALE GENOMIC DNA]</scope>
    <source>
        <strain evidence="12 13">Fuller</strain>
    </source>
</reference>
<evidence type="ECO:0000256" key="6">
    <source>
        <dbReference type="ARBA" id="ARBA00023065"/>
    </source>
</evidence>
<dbReference type="InterPro" id="IPR001469">
    <property type="entry name" value="ATP_synth_F1_dsu/esu"/>
</dbReference>
<keyword evidence="5 10" id="KW-0375">Hydrogen ion transport</keyword>
<proteinExistence type="inferred from homology"/>
<evidence type="ECO:0000259" key="11">
    <source>
        <dbReference type="Pfam" id="PF02823"/>
    </source>
</evidence>
<comment type="caution">
    <text evidence="12">The sequence shown here is derived from an EMBL/GenBank/DDBJ whole genome shotgun (WGS) entry which is preliminary data.</text>
</comment>
<dbReference type="OrthoDB" id="9799969at2"/>
<evidence type="ECO:0000256" key="9">
    <source>
        <dbReference type="ARBA" id="ARBA00023310"/>
    </source>
</evidence>
<keyword evidence="4 10" id="KW-0813">Transport</keyword>
<accession>A0A0F3MLM7</accession>
<dbReference type="PATRIC" id="fig|1359168.3.peg.1151"/>
<evidence type="ECO:0000313" key="12">
    <source>
        <dbReference type="EMBL" id="KJV56663.1"/>
    </source>
</evidence>
<dbReference type="SUPFAM" id="SSF51344">
    <property type="entry name" value="Epsilon subunit of F1F0-ATP synthase N-terminal domain"/>
    <property type="match status" value="1"/>
</dbReference>
<evidence type="ECO:0000256" key="1">
    <source>
        <dbReference type="ARBA" id="ARBA00003543"/>
    </source>
</evidence>
<keyword evidence="10" id="KW-1003">Cell membrane</keyword>
<dbReference type="GO" id="GO:0046933">
    <property type="term" value="F:proton-transporting ATP synthase activity, rotational mechanism"/>
    <property type="evidence" value="ECO:0007669"/>
    <property type="project" value="UniProtKB-UniRule"/>
</dbReference>
<keyword evidence="7 10" id="KW-0472">Membrane</keyword>
<evidence type="ECO:0000313" key="13">
    <source>
        <dbReference type="Proteomes" id="UP000033616"/>
    </source>
</evidence>
<keyword evidence="9 10" id="KW-0066">ATP synthesis</keyword>
<comment type="similarity">
    <text evidence="3 10">Belongs to the ATPase epsilon chain family.</text>
</comment>
<evidence type="ECO:0000256" key="2">
    <source>
        <dbReference type="ARBA" id="ARBA00004184"/>
    </source>
</evidence>
<evidence type="ECO:0000256" key="8">
    <source>
        <dbReference type="ARBA" id="ARBA00023196"/>
    </source>
</evidence>
<dbReference type="HAMAP" id="MF_00530">
    <property type="entry name" value="ATP_synth_epsil_bac"/>
    <property type="match status" value="1"/>
</dbReference>
<protein>
    <recommendedName>
        <fullName evidence="10">ATP synthase epsilon chain</fullName>
    </recommendedName>
    <alternativeName>
        <fullName evidence="10">ATP synthase F1 sector epsilon subunit</fullName>
    </alternativeName>
    <alternativeName>
        <fullName evidence="10">F-ATPase epsilon subunit</fullName>
    </alternativeName>
</protein>
<dbReference type="RefSeq" id="WP_045797129.1">
    <property type="nucleotide sequence ID" value="NZ_LANP01000007.1"/>
</dbReference>
<dbReference type="EMBL" id="LANP01000007">
    <property type="protein sequence ID" value="KJV56663.1"/>
    <property type="molecule type" value="Genomic_DNA"/>
</dbReference>
<dbReference type="AlphaFoldDB" id="A0A0F3MLM7"/>
<dbReference type="Proteomes" id="UP000033616">
    <property type="component" value="Unassembled WGS sequence"/>
</dbReference>
<dbReference type="GO" id="GO:0045259">
    <property type="term" value="C:proton-transporting ATP synthase complex"/>
    <property type="evidence" value="ECO:0007669"/>
    <property type="project" value="UniProtKB-KW"/>
</dbReference>
<comment type="subcellular location">
    <subcellularLocation>
        <location evidence="10">Cell membrane</location>
        <topology evidence="10">Peripheral membrane protein</topology>
    </subcellularLocation>
    <subcellularLocation>
        <location evidence="2">Endomembrane system</location>
        <topology evidence="2">Peripheral membrane protein</topology>
    </subcellularLocation>
</comment>
<dbReference type="InterPro" id="IPR036771">
    <property type="entry name" value="ATPsynth_dsu/esu_N"/>
</dbReference>
<sequence length="135" mass="15026">MKFANLQKLTVKIFAFEKVIYNNNAVDMLVLPGLKGVLAVLPQHSHIIVVLKFGIAEVHNNGKIIDSFTISDGIAKVYPQGVDIITTFGMNCKQADKVKIEARIEEINAIILSKQNNLLQKEHKFLTANLELLAK</sequence>
<dbReference type="GO" id="GO:0012505">
    <property type="term" value="C:endomembrane system"/>
    <property type="evidence" value="ECO:0007669"/>
    <property type="project" value="UniProtKB-SubCell"/>
</dbReference>
<dbReference type="GO" id="GO:0005886">
    <property type="term" value="C:plasma membrane"/>
    <property type="evidence" value="ECO:0007669"/>
    <property type="project" value="UniProtKB-SubCell"/>
</dbReference>
<evidence type="ECO:0000256" key="3">
    <source>
        <dbReference type="ARBA" id="ARBA00005712"/>
    </source>
</evidence>
<comment type="function">
    <text evidence="1 10">Produces ATP from ADP in the presence of a proton gradient across the membrane.</text>
</comment>
<evidence type="ECO:0000256" key="10">
    <source>
        <dbReference type="HAMAP-Rule" id="MF_00530"/>
    </source>
</evidence>
<dbReference type="InterPro" id="IPR020546">
    <property type="entry name" value="ATP_synth_F1_dsu/esu_N"/>
</dbReference>
<dbReference type="GO" id="GO:0005524">
    <property type="term" value="F:ATP binding"/>
    <property type="evidence" value="ECO:0007669"/>
    <property type="project" value="UniProtKB-UniRule"/>
</dbReference>
<keyword evidence="13" id="KW-1185">Reference proteome</keyword>